<dbReference type="CDD" id="cd02440">
    <property type="entry name" value="AdoMet_MTases"/>
    <property type="match status" value="1"/>
</dbReference>
<evidence type="ECO:0000256" key="7">
    <source>
        <dbReference type="ARBA" id="ARBA00022679"/>
    </source>
</evidence>
<comment type="subcellular location">
    <subcellularLocation>
        <location evidence="1">Cytoplasm</location>
    </subcellularLocation>
</comment>
<evidence type="ECO:0000313" key="12">
    <source>
        <dbReference type="EMBL" id="GAA2377142.1"/>
    </source>
</evidence>
<evidence type="ECO:0000256" key="10">
    <source>
        <dbReference type="ARBA" id="ARBA00031323"/>
    </source>
</evidence>
<dbReference type="SUPFAM" id="SSF53335">
    <property type="entry name" value="S-adenosyl-L-methionine-dependent methyltransferases"/>
    <property type="match status" value="1"/>
</dbReference>
<keyword evidence="5" id="KW-0963">Cytoplasm</keyword>
<dbReference type="InterPro" id="IPR000682">
    <property type="entry name" value="PCMT"/>
</dbReference>
<name>A0ABP5UDU9_9ACTN</name>
<dbReference type="Pfam" id="PF01135">
    <property type="entry name" value="PCMT"/>
    <property type="match status" value="1"/>
</dbReference>
<dbReference type="InterPro" id="IPR029063">
    <property type="entry name" value="SAM-dependent_MTases_sf"/>
</dbReference>
<dbReference type="PANTHER" id="PTHR11579:SF0">
    <property type="entry name" value="PROTEIN-L-ISOASPARTATE(D-ASPARTATE) O-METHYLTRANSFERASE"/>
    <property type="match status" value="1"/>
</dbReference>
<comment type="similarity">
    <text evidence="2">Belongs to the methyltransferase superfamily. L-isoaspartyl/D-aspartyl protein methyltransferase family.</text>
</comment>
<dbReference type="Proteomes" id="UP001500253">
    <property type="component" value="Unassembled WGS sequence"/>
</dbReference>
<evidence type="ECO:0000256" key="6">
    <source>
        <dbReference type="ARBA" id="ARBA00022603"/>
    </source>
</evidence>
<dbReference type="EC" id="2.1.1.77" evidence="3"/>
<comment type="caution">
    <text evidence="12">The sequence shown here is derived from an EMBL/GenBank/DDBJ whole genome shotgun (WGS) entry which is preliminary data.</text>
</comment>
<evidence type="ECO:0000256" key="2">
    <source>
        <dbReference type="ARBA" id="ARBA00005369"/>
    </source>
</evidence>
<accession>A0ABP5UDU9</accession>
<evidence type="ECO:0000256" key="5">
    <source>
        <dbReference type="ARBA" id="ARBA00022490"/>
    </source>
</evidence>
<dbReference type="RefSeq" id="WP_346179573.1">
    <property type="nucleotide sequence ID" value="NZ_BAAASD010000105.1"/>
</dbReference>
<gene>
    <name evidence="12" type="primary">tgmC_2</name>
    <name evidence="12" type="ORF">GCM10010246_84740</name>
</gene>
<evidence type="ECO:0000256" key="9">
    <source>
        <dbReference type="ARBA" id="ARBA00030757"/>
    </source>
</evidence>
<dbReference type="Gene3D" id="3.40.50.150">
    <property type="entry name" value="Vaccinia Virus protein VP39"/>
    <property type="match status" value="1"/>
</dbReference>
<protein>
    <recommendedName>
        <fullName evidence="4">Protein-L-isoaspartate O-methyltransferase</fullName>
        <ecNumber evidence="3">2.1.1.77</ecNumber>
    </recommendedName>
    <alternativeName>
        <fullName evidence="11">L-isoaspartyl protein carboxyl methyltransferase</fullName>
    </alternativeName>
    <alternativeName>
        <fullName evidence="9">Protein L-isoaspartyl methyltransferase</fullName>
    </alternativeName>
    <alternativeName>
        <fullName evidence="10">Protein-beta-aspartate methyltransferase</fullName>
    </alternativeName>
</protein>
<evidence type="ECO:0000256" key="1">
    <source>
        <dbReference type="ARBA" id="ARBA00004496"/>
    </source>
</evidence>
<keyword evidence="13" id="KW-1185">Reference proteome</keyword>
<evidence type="ECO:0000256" key="3">
    <source>
        <dbReference type="ARBA" id="ARBA00011890"/>
    </source>
</evidence>
<reference evidence="13" key="1">
    <citation type="journal article" date="2019" name="Int. J. Syst. Evol. Microbiol.">
        <title>The Global Catalogue of Microorganisms (GCM) 10K type strain sequencing project: providing services to taxonomists for standard genome sequencing and annotation.</title>
        <authorList>
            <consortium name="The Broad Institute Genomics Platform"/>
            <consortium name="The Broad Institute Genome Sequencing Center for Infectious Disease"/>
            <person name="Wu L."/>
            <person name="Ma J."/>
        </authorList>
    </citation>
    <scope>NUCLEOTIDE SEQUENCE [LARGE SCALE GENOMIC DNA]</scope>
    <source>
        <strain evidence="13">JCM 4316</strain>
    </source>
</reference>
<evidence type="ECO:0000256" key="8">
    <source>
        <dbReference type="ARBA" id="ARBA00022691"/>
    </source>
</evidence>
<dbReference type="PANTHER" id="PTHR11579">
    <property type="entry name" value="PROTEIN-L-ISOASPARTATE O-METHYLTRANSFERASE"/>
    <property type="match status" value="1"/>
</dbReference>
<dbReference type="GO" id="GO:0032259">
    <property type="term" value="P:methylation"/>
    <property type="evidence" value="ECO:0007669"/>
    <property type="project" value="UniProtKB-KW"/>
</dbReference>
<sequence length="379" mass="41252">MPADAARLRRALAEQISEKARTTDPAWLAAVEAVPREVFLGTDFYRPSGSTWEPVNRSRVGEDEWLRLAYSDTTWVTQVDGIDAGDATGPLAGRPTSSSTLPSLVVRTLEVAEIQNGHKVLEVGTGTGYSTAILCHRLGDANVTSIEYDPRLAETAADRLNSIGYSPTLVTGDGLQGYSEGGEYDAVVATCAVRHIPRPWLWQIRDGGSITTTLSGWMLASGLIRLTVDDSGTATGRFTGDTVSYMLARPHERPPRPVFHRLPGRARPSRVDPALLEEWTGHFVAQLAAPSAEFWISGDTDVVLADVATGSQAWTETDRDGWTVHQHGPLRLWDQVEEALVTWQRVGAPDQSAFGMTATDETQTVWLHDPDGPNWSLPA</sequence>
<dbReference type="GO" id="GO:0008168">
    <property type="term" value="F:methyltransferase activity"/>
    <property type="evidence" value="ECO:0007669"/>
    <property type="project" value="UniProtKB-KW"/>
</dbReference>
<dbReference type="InterPro" id="IPR026448">
    <property type="entry name" value="Methyltr_grasp"/>
</dbReference>
<evidence type="ECO:0000313" key="13">
    <source>
        <dbReference type="Proteomes" id="UP001500253"/>
    </source>
</evidence>
<proteinExistence type="inferred from homology"/>
<dbReference type="NCBIfam" id="TIGR04188">
    <property type="entry name" value="methyltr_grsp"/>
    <property type="match status" value="1"/>
</dbReference>
<keyword evidence="8" id="KW-0949">S-adenosyl-L-methionine</keyword>
<evidence type="ECO:0000256" key="11">
    <source>
        <dbReference type="ARBA" id="ARBA00031350"/>
    </source>
</evidence>
<dbReference type="EMBL" id="BAAASD010000105">
    <property type="protein sequence ID" value="GAA2377142.1"/>
    <property type="molecule type" value="Genomic_DNA"/>
</dbReference>
<keyword evidence="7" id="KW-0808">Transferase</keyword>
<evidence type="ECO:0000256" key="4">
    <source>
        <dbReference type="ARBA" id="ARBA00013346"/>
    </source>
</evidence>
<organism evidence="12 13">
    <name type="scientific">Streptomyces cuspidosporus</name>
    <dbReference type="NCBI Taxonomy" id="66882"/>
    <lineage>
        <taxon>Bacteria</taxon>
        <taxon>Bacillati</taxon>
        <taxon>Actinomycetota</taxon>
        <taxon>Actinomycetes</taxon>
        <taxon>Kitasatosporales</taxon>
        <taxon>Streptomycetaceae</taxon>
        <taxon>Streptomyces</taxon>
    </lineage>
</organism>
<keyword evidence="6 12" id="KW-0489">Methyltransferase</keyword>